<reference evidence="1" key="2">
    <citation type="submission" date="2020-11" db="EMBL/GenBank/DDBJ databases">
        <authorList>
            <person name="McCartney M.A."/>
            <person name="Auch B."/>
            <person name="Kono T."/>
            <person name="Mallez S."/>
            <person name="Becker A."/>
            <person name="Gohl D.M."/>
            <person name="Silverstein K.A.T."/>
            <person name="Koren S."/>
            <person name="Bechman K.B."/>
            <person name="Herman A."/>
            <person name="Abrahante J.E."/>
            <person name="Garbe J."/>
        </authorList>
    </citation>
    <scope>NUCLEOTIDE SEQUENCE</scope>
    <source>
        <strain evidence="1">Duluth1</strain>
        <tissue evidence="1">Whole animal</tissue>
    </source>
</reference>
<keyword evidence="2" id="KW-1185">Reference proteome</keyword>
<dbReference type="Proteomes" id="UP000828390">
    <property type="component" value="Unassembled WGS sequence"/>
</dbReference>
<dbReference type="AlphaFoldDB" id="A0A9D4BEH1"/>
<comment type="caution">
    <text evidence="1">The sequence shown here is derived from an EMBL/GenBank/DDBJ whole genome shotgun (WGS) entry which is preliminary data.</text>
</comment>
<accession>A0A9D4BEH1</accession>
<protein>
    <submittedName>
        <fullName evidence="1">Uncharacterized protein</fullName>
    </submittedName>
</protein>
<gene>
    <name evidence="1" type="ORF">DPMN_193944</name>
</gene>
<evidence type="ECO:0000313" key="1">
    <source>
        <dbReference type="EMBL" id="KAH3692131.1"/>
    </source>
</evidence>
<name>A0A9D4BEH1_DREPO</name>
<evidence type="ECO:0000313" key="2">
    <source>
        <dbReference type="Proteomes" id="UP000828390"/>
    </source>
</evidence>
<sequence length="98" mass="11515">MLEACFILYVHVTGPYWWLVSTGKVSYLELSPVMKELELNLQRSTTCPELLEGEHWLNFDNMDIPHMMKFSSLVQHIQKTTLLWTLLKQMAQSMLRTV</sequence>
<organism evidence="1 2">
    <name type="scientific">Dreissena polymorpha</name>
    <name type="common">Zebra mussel</name>
    <name type="synonym">Mytilus polymorpha</name>
    <dbReference type="NCBI Taxonomy" id="45954"/>
    <lineage>
        <taxon>Eukaryota</taxon>
        <taxon>Metazoa</taxon>
        <taxon>Spiralia</taxon>
        <taxon>Lophotrochozoa</taxon>
        <taxon>Mollusca</taxon>
        <taxon>Bivalvia</taxon>
        <taxon>Autobranchia</taxon>
        <taxon>Heteroconchia</taxon>
        <taxon>Euheterodonta</taxon>
        <taxon>Imparidentia</taxon>
        <taxon>Neoheterodontei</taxon>
        <taxon>Myida</taxon>
        <taxon>Dreissenoidea</taxon>
        <taxon>Dreissenidae</taxon>
        <taxon>Dreissena</taxon>
    </lineage>
</organism>
<proteinExistence type="predicted"/>
<reference evidence="1" key="1">
    <citation type="journal article" date="2019" name="bioRxiv">
        <title>The Genome of the Zebra Mussel, Dreissena polymorpha: A Resource for Invasive Species Research.</title>
        <authorList>
            <person name="McCartney M.A."/>
            <person name="Auch B."/>
            <person name="Kono T."/>
            <person name="Mallez S."/>
            <person name="Zhang Y."/>
            <person name="Obille A."/>
            <person name="Becker A."/>
            <person name="Abrahante J.E."/>
            <person name="Garbe J."/>
            <person name="Badalamenti J.P."/>
            <person name="Herman A."/>
            <person name="Mangelson H."/>
            <person name="Liachko I."/>
            <person name="Sullivan S."/>
            <person name="Sone E.D."/>
            <person name="Koren S."/>
            <person name="Silverstein K.A.T."/>
            <person name="Beckman K.B."/>
            <person name="Gohl D.M."/>
        </authorList>
    </citation>
    <scope>NUCLEOTIDE SEQUENCE</scope>
    <source>
        <strain evidence="1">Duluth1</strain>
        <tissue evidence="1">Whole animal</tissue>
    </source>
</reference>
<dbReference type="EMBL" id="JAIWYP010000025">
    <property type="protein sequence ID" value="KAH3692131.1"/>
    <property type="molecule type" value="Genomic_DNA"/>
</dbReference>